<keyword evidence="2" id="KW-0032">Aminotransferase</keyword>
<keyword evidence="3" id="KW-1185">Reference proteome</keyword>
<dbReference type="EMBL" id="SJPX01000004">
    <property type="protein sequence ID" value="TWU49825.1"/>
    <property type="molecule type" value="Genomic_DNA"/>
</dbReference>
<dbReference type="Gene3D" id="3.20.10.10">
    <property type="entry name" value="D-amino Acid Aminotransferase, subunit A, domain 2"/>
    <property type="match status" value="1"/>
</dbReference>
<evidence type="ECO:0000313" key="2">
    <source>
        <dbReference type="EMBL" id="TWU49825.1"/>
    </source>
</evidence>
<dbReference type="InterPro" id="IPR036038">
    <property type="entry name" value="Aminotransferase-like"/>
</dbReference>
<dbReference type="InterPro" id="IPR043131">
    <property type="entry name" value="BCAT-like_N"/>
</dbReference>
<dbReference type="Pfam" id="PF01063">
    <property type="entry name" value="Aminotran_4"/>
    <property type="match status" value="1"/>
</dbReference>
<dbReference type="OrthoDB" id="9805628at2"/>
<dbReference type="InterPro" id="IPR001544">
    <property type="entry name" value="Aminotrans_IV"/>
</dbReference>
<dbReference type="InterPro" id="IPR043132">
    <property type="entry name" value="BCAT-like_C"/>
</dbReference>
<comment type="caution">
    <text evidence="2">The sequence shown here is derived from an EMBL/GenBank/DDBJ whole genome shotgun (WGS) entry which is preliminary data.</text>
</comment>
<sequence length="287" mass="31386">MNDLSDHRIGYLSGCWVEHDQMRISVDDAGFRQGVTVVERLRTYGGVLFEVDAHLVRWQTSLDYLGLNLGIDPVGINALMDELQRRNLSWLAKRKEFGVTLFATPGISGGSDATLGIHLNSLDVTTIGRRQTLGQPVVITNVRQPHADVWARSIKVRCRLHYFRADSVARKFADDAMGMLVDDDGSVTESSIANFAIVESGSITSPPSEQVLGGITQSVVERIASRNSIPWRRERLSPDRVVGADEVLLMGTDTGVWFANRIGNHTVSGGKPGPVYSILAASDVWAG</sequence>
<name>A0A5C6EMT4_9BACT</name>
<comment type="similarity">
    <text evidence="1">Belongs to the class-IV pyridoxal-phosphate-dependent aminotransferase family.</text>
</comment>
<dbReference type="GO" id="GO:0046394">
    <property type="term" value="P:carboxylic acid biosynthetic process"/>
    <property type="evidence" value="ECO:0007669"/>
    <property type="project" value="UniProtKB-ARBA"/>
</dbReference>
<dbReference type="PANTHER" id="PTHR42743">
    <property type="entry name" value="AMINO-ACID AMINOTRANSFERASE"/>
    <property type="match status" value="1"/>
</dbReference>
<protein>
    <submittedName>
        <fullName evidence="2">D-alanine aminotransferase</fullName>
        <ecNumber evidence="2">2.6.1.21</ecNumber>
    </submittedName>
</protein>
<evidence type="ECO:0000256" key="1">
    <source>
        <dbReference type="ARBA" id="ARBA00009320"/>
    </source>
</evidence>
<dbReference type="InterPro" id="IPR050571">
    <property type="entry name" value="Class-IV_PLP-Dep_Aminotrnsfr"/>
</dbReference>
<dbReference type="AlphaFoldDB" id="A0A5C6EMT4"/>
<proteinExistence type="inferred from homology"/>
<dbReference type="Proteomes" id="UP000317977">
    <property type="component" value="Unassembled WGS sequence"/>
</dbReference>
<dbReference type="GO" id="GO:0047810">
    <property type="term" value="F:D-alanine-2-oxoglutarate aminotransferase activity"/>
    <property type="evidence" value="ECO:0007669"/>
    <property type="project" value="UniProtKB-EC"/>
</dbReference>
<gene>
    <name evidence="2" type="primary">dat</name>
    <name evidence="2" type="ORF">Poly59_44500</name>
</gene>
<reference evidence="2 3" key="1">
    <citation type="submission" date="2019-02" db="EMBL/GenBank/DDBJ databases">
        <title>Deep-cultivation of Planctomycetes and their phenomic and genomic characterization uncovers novel biology.</title>
        <authorList>
            <person name="Wiegand S."/>
            <person name="Jogler M."/>
            <person name="Boedeker C."/>
            <person name="Pinto D."/>
            <person name="Vollmers J."/>
            <person name="Rivas-Marin E."/>
            <person name="Kohn T."/>
            <person name="Peeters S.H."/>
            <person name="Heuer A."/>
            <person name="Rast P."/>
            <person name="Oberbeckmann S."/>
            <person name="Bunk B."/>
            <person name="Jeske O."/>
            <person name="Meyerdierks A."/>
            <person name="Storesund J.E."/>
            <person name="Kallscheuer N."/>
            <person name="Luecker S."/>
            <person name="Lage O.M."/>
            <person name="Pohl T."/>
            <person name="Merkel B.J."/>
            <person name="Hornburger P."/>
            <person name="Mueller R.-W."/>
            <person name="Bruemmer F."/>
            <person name="Labrenz M."/>
            <person name="Spormann A.M."/>
            <person name="Op Den Camp H."/>
            <person name="Overmann J."/>
            <person name="Amann R."/>
            <person name="Jetten M.S.M."/>
            <person name="Mascher T."/>
            <person name="Medema M.H."/>
            <person name="Devos D.P."/>
            <person name="Kaster A.-K."/>
            <person name="Ovreas L."/>
            <person name="Rohde M."/>
            <person name="Galperin M.Y."/>
            <person name="Jogler C."/>
        </authorList>
    </citation>
    <scope>NUCLEOTIDE SEQUENCE [LARGE SCALE GENOMIC DNA]</scope>
    <source>
        <strain evidence="2 3">Poly59</strain>
    </source>
</reference>
<dbReference type="RefSeq" id="WP_146536020.1">
    <property type="nucleotide sequence ID" value="NZ_SJPX01000004.1"/>
</dbReference>
<evidence type="ECO:0000313" key="3">
    <source>
        <dbReference type="Proteomes" id="UP000317977"/>
    </source>
</evidence>
<dbReference type="Gene3D" id="3.30.470.10">
    <property type="match status" value="1"/>
</dbReference>
<dbReference type="SUPFAM" id="SSF56752">
    <property type="entry name" value="D-aminoacid aminotransferase-like PLP-dependent enzymes"/>
    <property type="match status" value="1"/>
</dbReference>
<organism evidence="2 3">
    <name type="scientific">Rubripirellula reticaptiva</name>
    <dbReference type="NCBI Taxonomy" id="2528013"/>
    <lineage>
        <taxon>Bacteria</taxon>
        <taxon>Pseudomonadati</taxon>
        <taxon>Planctomycetota</taxon>
        <taxon>Planctomycetia</taxon>
        <taxon>Pirellulales</taxon>
        <taxon>Pirellulaceae</taxon>
        <taxon>Rubripirellula</taxon>
    </lineage>
</organism>
<accession>A0A5C6EMT4</accession>
<dbReference type="EC" id="2.6.1.21" evidence="2"/>
<dbReference type="PANTHER" id="PTHR42743:SF4">
    <property type="entry name" value="BRANCHED-CHAIN-AMINO-ACID AMINOTRANSFERASE-RELATED"/>
    <property type="match status" value="1"/>
</dbReference>
<keyword evidence="2" id="KW-0808">Transferase</keyword>